<dbReference type="AlphaFoldDB" id="L8WZ23"/>
<evidence type="ECO:0000256" key="4">
    <source>
        <dbReference type="SAM" id="MobiDB-lite"/>
    </source>
</evidence>
<proteinExistence type="predicted"/>
<evidence type="ECO:0000256" key="2">
    <source>
        <dbReference type="ARBA" id="ARBA00004496"/>
    </source>
</evidence>
<name>L8WZ23_THACA</name>
<dbReference type="SUPFAM" id="SSF111430">
    <property type="entry name" value="YAP1 redox domain"/>
    <property type="match status" value="1"/>
</dbReference>
<dbReference type="Pfam" id="PF00170">
    <property type="entry name" value="bZIP_1"/>
    <property type="match status" value="1"/>
</dbReference>
<dbReference type="GO" id="GO:0090575">
    <property type="term" value="C:RNA polymerase II transcription regulator complex"/>
    <property type="evidence" value="ECO:0007669"/>
    <property type="project" value="TreeGrafter"/>
</dbReference>
<dbReference type="GO" id="GO:0001228">
    <property type="term" value="F:DNA-binding transcription activator activity, RNA polymerase II-specific"/>
    <property type="evidence" value="ECO:0007669"/>
    <property type="project" value="TreeGrafter"/>
</dbReference>
<feature type="compositionally biased region" description="Polar residues" evidence="4">
    <location>
        <begin position="83"/>
        <end position="99"/>
    </location>
</feature>
<dbReference type="GO" id="GO:0000976">
    <property type="term" value="F:transcription cis-regulatory region binding"/>
    <property type="evidence" value="ECO:0007669"/>
    <property type="project" value="InterPro"/>
</dbReference>
<evidence type="ECO:0000256" key="3">
    <source>
        <dbReference type="ARBA" id="ARBA00023242"/>
    </source>
</evidence>
<dbReference type="OMA" id="PLDMANE"/>
<dbReference type="Gene3D" id="1.20.5.170">
    <property type="match status" value="1"/>
</dbReference>
<feature type="region of interest" description="Disordered" evidence="4">
    <location>
        <begin position="267"/>
        <end position="339"/>
    </location>
</feature>
<evidence type="ECO:0000313" key="6">
    <source>
        <dbReference type="EMBL" id="ELU43230.1"/>
    </source>
</evidence>
<dbReference type="SUPFAM" id="SSF57959">
    <property type="entry name" value="Leucine zipper domain"/>
    <property type="match status" value="1"/>
</dbReference>
<dbReference type="PROSITE" id="PS00036">
    <property type="entry name" value="BZIP_BASIC"/>
    <property type="match status" value="1"/>
</dbReference>
<dbReference type="HOGENOM" id="CLU_022828_0_0_1"/>
<comment type="caution">
    <text evidence="6">The sequence shown here is derived from an EMBL/GenBank/DDBJ whole genome shotgun (WGS) entry which is preliminary data.</text>
</comment>
<feature type="region of interest" description="Disordered" evidence="4">
    <location>
        <begin position="152"/>
        <end position="195"/>
    </location>
</feature>
<dbReference type="GO" id="GO:0005737">
    <property type="term" value="C:cytoplasm"/>
    <property type="evidence" value="ECO:0007669"/>
    <property type="project" value="UniProtKB-SubCell"/>
</dbReference>
<evidence type="ECO:0000313" key="7">
    <source>
        <dbReference type="Proteomes" id="UP000011668"/>
    </source>
</evidence>
<evidence type="ECO:0000256" key="1">
    <source>
        <dbReference type="ARBA" id="ARBA00004123"/>
    </source>
</evidence>
<feature type="compositionally biased region" description="Low complexity" evidence="4">
    <location>
        <begin position="482"/>
        <end position="502"/>
    </location>
</feature>
<dbReference type="InterPro" id="IPR004827">
    <property type="entry name" value="bZIP"/>
</dbReference>
<feature type="compositionally biased region" description="Polar residues" evidence="4">
    <location>
        <begin position="310"/>
        <end position="339"/>
    </location>
</feature>
<dbReference type="CDD" id="cd14688">
    <property type="entry name" value="bZIP_YAP"/>
    <property type="match status" value="1"/>
</dbReference>
<feature type="compositionally biased region" description="Low complexity" evidence="4">
    <location>
        <begin position="274"/>
        <end position="309"/>
    </location>
</feature>
<dbReference type="InterPro" id="IPR046347">
    <property type="entry name" value="bZIP_sf"/>
</dbReference>
<organism evidence="6 7">
    <name type="scientific">Thanatephorus cucumeris (strain AG1-IA)</name>
    <name type="common">Rice sheath blight fungus</name>
    <name type="synonym">Rhizoctonia solani</name>
    <dbReference type="NCBI Taxonomy" id="983506"/>
    <lineage>
        <taxon>Eukaryota</taxon>
        <taxon>Fungi</taxon>
        <taxon>Dikarya</taxon>
        <taxon>Basidiomycota</taxon>
        <taxon>Agaricomycotina</taxon>
        <taxon>Agaricomycetes</taxon>
        <taxon>Cantharellales</taxon>
        <taxon>Ceratobasidiaceae</taxon>
        <taxon>Rhizoctonia</taxon>
        <taxon>Rhizoctonia solani AG-1</taxon>
    </lineage>
</organism>
<feature type="compositionally biased region" description="Polar residues" evidence="4">
    <location>
        <begin position="37"/>
        <end position="58"/>
    </location>
</feature>
<keyword evidence="3" id="KW-0539">Nucleus</keyword>
<accession>L8WZ23</accession>
<dbReference type="Proteomes" id="UP000011668">
    <property type="component" value="Unassembled WGS sequence"/>
</dbReference>
<feature type="compositionally biased region" description="Basic and acidic residues" evidence="4">
    <location>
        <begin position="172"/>
        <end position="195"/>
    </location>
</feature>
<keyword evidence="7" id="KW-1185">Reference proteome</keyword>
<dbReference type="OrthoDB" id="2593073at2759"/>
<dbReference type="PROSITE" id="PS50217">
    <property type="entry name" value="BZIP"/>
    <property type="match status" value="1"/>
</dbReference>
<feature type="region of interest" description="Disordered" evidence="4">
    <location>
        <begin position="476"/>
        <end position="502"/>
    </location>
</feature>
<feature type="region of interest" description="Disordered" evidence="4">
    <location>
        <begin position="353"/>
        <end position="380"/>
    </location>
</feature>
<dbReference type="Gene3D" id="1.10.238.100">
    <property type="entry name" value="YAP1 redox domain. Chain B"/>
    <property type="match status" value="1"/>
</dbReference>
<feature type="compositionally biased region" description="Basic and acidic residues" evidence="4">
    <location>
        <begin position="101"/>
        <end position="111"/>
    </location>
</feature>
<dbReference type="SMART" id="SM00338">
    <property type="entry name" value="BRLZ"/>
    <property type="match status" value="1"/>
</dbReference>
<feature type="region of interest" description="Disordered" evidence="4">
    <location>
        <begin position="37"/>
        <end position="135"/>
    </location>
</feature>
<dbReference type="PANTHER" id="PTHR40621">
    <property type="entry name" value="TRANSCRIPTION FACTOR KAPC-RELATED"/>
    <property type="match status" value="1"/>
</dbReference>
<feature type="domain" description="BZIP" evidence="5">
    <location>
        <begin position="173"/>
        <end position="236"/>
    </location>
</feature>
<gene>
    <name evidence="6" type="ORF">AG1IA_02735</name>
</gene>
<comment type="subcellular location">
    <subcellularLocation>
        <location evidence="2">Cytoplasm</location>
    </subcellularLocation>
    <subcellularLocation>
        <location evidence="1">Nucleus</location>
    </subcellularLocation>
</comment>
<sequence>MAFDAQALWDLTSPITMPSMSDNDFLMLLEKQMQAAHPTSGNATTATADGQQGFSNINPMVAPSSVMAPPPVPADTMSPPLTDESSPSPPGTNNDSTVGDGSKRKASRDDSQDVEGQPRSKVQHKANDDSVNSQTTGSSLLLSALAAALGRHEPTKKPPARRKSGGNANVSDEGRLAKRKEQNRAAQRAFRDRKEKHVRDLEEKIQELEQKFNTSESENTNLKDLLKRYTHFIPVMLGGMLISDHRLQNENMMLKQSAFTFEFAPSEKSSNQMATSPTANTTSSLSSSGTNPFTSPSHSQSSASPESTTANYVSKSPNNSLFSTNNTPSPNLNARSSSQDNVTFNSAGIMTFSNPSTAQPTPITPALSVSSPGAGPSSISQNAFNQGSLFTSYRDPSASYSLGHPFGDFNAFGTPSNGGIAEDFGMDFGIDMSSISNHDLGAFGLGNDFDDLFGGQLGALDGTNSYGGVGSIGSPSSAGVMTSAPTPQTTSTSAAPTPASTQPPLIIDGLPSAGESARVECSIKAPSASDWRRCPKTKQDFVELVRRDSSNQPSTFGPPLTSDDKAQIEQDWQQFTQRPELKELDVDHLCYELFDKAQCTELKTRMKQSMMRIAKDMATMCIFCLASSLYLHNLVLSFHISVWPATPVCNLTFMDRLLCSGVWFILI</sequence>
<dbReference type="PANTHER" id="PTHR40621:SF6">
    <property type="entry name" value="AP-1-LIKE TRANSCRIPTION FACTOR YAP1-RELATED"/>
    <property type="match status" value="1"/>
</dbReference>
<dbReference type="EMBL" id="AFRT01000597">
    <property type="protein sequence ID" value="ELU43230.1"/>
    <property type="molecule type" value="Genomic_DNA"/>
</dbReference>
<reference evidence="6 7" key="1">
    <citation type="journal article" date="2013" name="Nat. Commun.">
        <title>The evolution and pathogenic mechanisms of the rice sheath blight pathogen.</title>
        <authorList>
            <person name="Zheng A."/>
            <person name="Lin R."/>
            <person name="Xu L."/>
            <person name="Qin P."/>
            <person name="Tang C."/>
            <person name="Ai P."/>
            <person name="Zhang D."/>
            <person name="Liu Y."/>
            <person name="Sun Z."/>
            <person name="Feng H."/>
            <person name="Wang Y."/>
            <person name="Chen Y."/>
            <person name="Liang X."/>
            <person name="Fu R."/>
            <person name="Li Q."/>
            <person name="Zhang J."/>
            <person name="Yu X."/>
            <person name="Xie Z."/>
            <person name="Ding L."/>
            <person name="Guan P."/>
            <person name="Tang J."/>
            <person name="Liang Y."/>
            <person name="Wang S."/>
            <person name="Deng Q."/>
            <person name="Li S."/>
            <person name="Zhu J."/>
            <person name="Wang L."/>
            <person name="Liu H."/>
            <person name="Li P."/>
        </authorList>
    </citation>
    <scope>NUCLEOTIDE SEQUENCE [LARGE SCALE GENOMIC DNA]</scope>
    <source>
        <strain evidence="7">AG-1 IA</strain>
    </source>
</reference>
<protein>
    <submittedName>
        <fullName evidence="6">BZIP transcription factor domain-containing protein</fullName>
    </submittedName>
</protein>
<evidence type="ECO:0000259" key="5">
    <source>
        <dbReference type="PROSITE" id="PS50217"/>
    </source>
</evidence>
<dbReference type="InterPro" id="IPR023167">
    <property type="entry name" value="Yap1_redox_dom_sf"/>
</dbReference>
<dbReference type="InterPro" id="IPR050936">
    <property type="entry name" value="AP-1-like"/>
</dbReference>
<dbReference type="STRING" id="983506.L8WZ23"/>